<evidence type="ECO:0000313" key="8">
    <source>
        <dbReference type="Proteomes" id="UP001153636"/>
    </source>
</evidence>
<name>A0A9P0CZK4_9CUCU</name>
<evidence type="ECO:0000259" key="6">
    <source>
        <dbReference type="Pfam" id="PF13873"/>
    </source>
</evidence>
<feature type="domain" description="Myb/SANT-like DNA-binding" evidence="6">
    <location>
        <begin position="2"/>
        <end position="72"/>
    </location>
</feature>
<evidence type="ECO:0000256" key="3">
    <source>
        <dbReference type="ARBA" id="ARBA00023015"/>
    </source>
</evidence>
<organism evidence="7 8">
    <name type="scientific">Psylliodes chrysocephalus</name>
    <dbReference type="NCBI Taxonomy" id="3402493"/>
    <lineage>
        <taxon>Eukaryota</taxon>
        <taxon>Metazoa</taxon>
        <taxon>Ecdysozoa</taxon>
        <taxon>Arthropoda</taxon>
        <taxon>Hexapoda</taxon>
        <taxon>Insecta</taxon>
        <taxon>Pterygota</taxon>
        <taxon>Neoptera</taxon>
        <taxon>Endopterygota</taxon>
        <taxon>Coleoptera</taxon>
        <taxon>Polyphaga</taxon>
        <taxon>Cucujiformia</taxon>
        <taxon>Chrysomeloidea</taxon>
        <taxon>Chrysomelidae</taxon>
        <taxon>Galerucinae</taxon>
        <taxon>Alticini</taxon>
        <taxon>Psylliodes</taxon>
    </lineage>
</organism>
<keyword evidence="3" id="KW-0805">Transcription regulation</keyword>
<keyword evidence="4" id="KW-0804">Transcription</keyword>
<dbReference type="Pfam" id="PF13873">
    <property type="entry name" value="Myb_DNA-bind_5"/>
    <property type="match status" value="1"/>
</dbReference>
<dbReference type="Proteomes" id="UP001153636">
    <property type="component" value="Chromosome 2"/>
</dbReference>
<dbReference type="EMBL" id="OV651814">
    <property type="protein sequence ID" value="CAH1107156.1"/>
    <property type="molecule type" value="Genomic_DNA"/>
</dbReference>
<proteinExistence type="predicted"/>
<comment type="function">
    <text evidence="5">Involved in transvection phenomena (= synapsis-dependent gene expression), where the synaptic pairing of chromosomes carrying genes with which zeste interacts influences the expression of these genes. Zeste binds to DNA and stimulates transcription from a nearby promoter.</text>
</comment>
<evidence type="ECO:0000256" key="4">
    <source>
        <dbReference type="ARBA" id="ARBA00023163"/>
    </source>
</evidence>
<evidence type="ECO:0000256" key="1">
    <source>
        <dbReference type="ARBA" id="ARBA00011764"/>
    </source>
</evidence>
<accession>A0A9P0CZK4</accession>
<sequence>MKTTPDQYRLYLEMLESNVHFRENKIAPDNPTGLTDSWEKLGKSLNGSGGPQRNIAEWKRVFTDWKSQVRKRARLIRNSMQETGNVGDPEKDLTEIEKKLLFLTGDIAVEGIKGIPEIGINNMENINNAVEEAKAVEKEKKEERARKKITTRADTNVLNLINMNLEKLVKLKKKELQLERFKLRLKYNIELASENEGSEED</sequence>
<dbReference type="OrthoDB" id="6763911at2759"/>
<keyword evidence="8" id="KW-1185">Reference proteome</keyword>
<comment type="subunit">
    <text evidence="1">Self-associates forming complexes of several hundred monomers.</text>
</comment>
<evidence type="ECO:0000256" key="5">
    <source>
        <dbReference type="ARBA" id="ARBA00025466"/>
    </source>
</evidence>
<reference evidence="7" key="1">
    <citation type="submission" date="2022-01" db="EMBL/GenBank/DDBJ databases">
        <authorList>
            <person name="King R."/>
        </authorList>
    </citation>
    <scope>NUCLEOTIDE SEQUENCE</scope>
</reference>
<dbReference type="AlphaFoldDB" id="A0A9P0CZK4"/>
<protein>
    <recommendedName>
        <fullName evidence="2">Regulatory protein zeste</fullName>
    </recommendedName>
</protein>
<evidence type="ECO:0000313" key="7">
    <source>
        <dbReference type="EMBL" id="CAH1107156.1"/>
    </source>
</evidence>
<dbReference type="InterPro" id="IPR028002">
    <property type="entry name" value="Myb_DNA-bind_5"/>
</dbReference>
<gene>
    <name evidence="7" type="ORF">PSYICH_LOCUS7478</name>
</gene>
<evidence type="ECO:0000256" key="2">
    <source>
        <dbReference type="ARBA" id="ARBA00016807"/>
    </source>
</evidence>